<name>A0ACC0FX92_9ERIC</name>
<evidence type="ECO:0000313" key="1">
    <source>
        <dbReference type="EMBL" id="KAI7993294.1"/>
    </source>
</evidence>
<dbReference type="EMBL" id="CM045769">
    <property type="protein sequence ID" value="KAI7993294.1"/>
    <property type="molecule type" value="Genomic_DNA"/>
</dbReference>
<protein>
    <submittedName>
        <fullName evidence="1">Flavonoid 3',5'-hydroxylase</fullName>
    </submittedName>
</protein>
<dbReference type="Proteomes" id="UP001060215">
    <property type="component" value="Chromosome 12"/>
</dbReference>
<evidence type="ECO:0000313" key="2">
    <source>
        <dbReference type="Proteomes" id="UP001060215"/>
    </source>
</evidence>
<comment type="caution">
    <text evidence="1">The sequence shown here is derived from an EMBL/GenBank/DDBJ whole genome shotgun (WGS) entry which is preliminary data.</text>
</comment>
<keyword evidence="2" id="KW-1185">Reference proteome</keyword>
<gene>
    <name evidence="1" type="ORF">LOK49_LG11G02477</name>
</gene>
<sequence length="225" mass="24925">MVLGYGGGAPAMYFFHSLSSSLQSHGMHGSLQTIVKKNQPPLPPGPRGLPVVGILPFLDPELYSCFASPSRTYGPIMRLPMGTKVGIVVSSPFAARKMLRDHGITFANRDVSELASAVVAKGDSDIFFCPHGPRWQMLRKGQERASIRVDFQVVVADSMELLGKLNLLDFFLGLARFDLQGLKKQLLGIVMRFNRIFDAITDKGPRLEDGRQTKDFSEFCCKFEE</sequence>
<organism evidence="1 2">
    <name type="scientific">Camellia lanceoleosa</name>
    <dbReference type="NCBI Taxonomy" id="1840588"/>
    <lineage>
        <taxon>Eukaryota</taxon>
        <taxon>Viridiplantae</taxon>
        <taxon>Streptophyta</taxon>
        <taxon>Embryophyta</taxon>
        <taxon>Tracheophyta</taxon>
        <taxon>Spermatophyta</taxon>
        <taxon>Magnoliopsida</taxon>
        <taxon>eudicotyledons</taxon>
        <taxon>Gunneridae</taxon>
        <taxon>Pentapetalae</taxon>
        <taxon>asterids</taxon>
        <taxon>Ericales</taxon>
        <taxon>Theaceae</taxon>
        <taxon>Camellia</taxon>
    </lineage>
</organism>
<proteinExistence type="predicted"/>
<accession>A0ACC0FX92</accession>
<reference evidence="1 2" key="1">
    <citation type="journal article" date="2022" name="Plant J.">
        <title>Chromosome-level genome of Camellia lanceoleosa provides a valuable resource for understanding genome evolution and self-incompatibility.</title>
        <authorList>
            <person name="Gong W."/>
            <person name="Xiao S."/>
            <person name="Wang L."/>
            <person name="Liao Z."/>
            <person name="Chang Y."/>
            <person name="Mo W."/>
            <person name="Hu G."/>
            <person name="Li W."/>
            <person name="Zhao G."/>
            <person name="Zhu H."/>
            <person name="Hu X."/>
            <person name="Ji K."/>
            <person name="Xiang X."/>
            <person name="Song Q."/>
            <person name="Yuan D."/>
            <person name="Jin S."/>
            <person name="Zhang L."/>
        </authorList>
    </citation>
    <scope>NUCLEOTIDE SEQUENCE [LARGE SCALE GENOMIC DNA]</scope>
    <source>
        <strain evidence="1">SQ_2022a</strain>
    </source>
</reference>